<dbReference type="PROSITE" id="PS01124">
    <property type="entry name" value="HTH_ARAC_FAMILY_2"/>
    <property type="match status" value="1"/>
</dbReference>
<dbReference type="SMART" id="SM00342">
    <property type="entry name" value="HTH_ARAC"/>
    <property type="match status" value="1"/>
</dbReference>
<dbReference type="GO" id="GO:0003700">
    <property type="term" value="F:DNA-binding transcription factor activity"/>
    <property type="evidence" value="ECO:0007669"/>
    <property type="project" value="InterPro"/>
</dbReference>
<dbReference type="InterPro" id="IPR018062">
    <property type="entry name" value="HTH_AraC-typ_CS"/>
</dbReference>
<evidence type="ECO:0000313" key="5">
    <source>
        <dbReference type="EMBL" id="OPH56029.1"/>
    </source>
</evidence>
<name>A0A1V4HH75_9BACL</name>
<dbReference type="InterPro" id="IPR018060">
    <property type="entry name" value="HTH_AraC"/>
</dbReference>
<dbReference type="Gene3D" id="3.20.80.10">
    <property type="entry name" value="Regulatory factor, effector binding domain"/>
    <property type="match status" value="1"/>
</dbReference>
<keyword evidence="2" id="KW-0238">DNA-binding</keyword>
<evidence type="ECO:0000256" key="3">
    <source>
        <dbReference type="ARBA" id="ARBA00023163"/>
    </source>
</evidence>
<accession>A0A1V4HH75</accession>
<evidence type="ECO:0000313" key="6">
    <source>
        <dbReference type="Proteomes" id="UP000190626"/>
    </source>
</evidence>
<evidence type="ECO:0000256" key="1">
    <source>
        <dbReference type="ARBA" id="ARBA00023015"/>
    </source>
</evidence>
<reference evidence="6" key="1">
    <citation type="submission" date="2016-07" db="EMBL/GenBank/DDBJ databases">
        <authorList>
            <person name="Florea S."/>
            <person name="Webb J.S."/>
            <person name="Jaromczyk J."/>
            <person name="Schardl C.L."/>
        </authorList>
    </citation>
    <scope>NUCLEOTIDE SEQUENCE [LARGE SCALE GENOMIC DNA]</scope>
    <source>
        <strain evidence="6">CY1</strain>
    </source>
</reference>
<dbReference type="PANTHER" id="PTHR47504">
    <property type="entry name" value="RIGHT ORIGIN-BINDING PROTEIN"/>
    <property type="match status" value="1"/>
</dbReference>
<dbReference type="STRING" id="1469647.BC351_29515"/>
<dbReference type="SMART" id="SM00871">
    <property type="entry name" value="AraC_E_bind"/>
    <property type="match status" value="1"/>
</dbReference>
<dbReference type="PANTHER" id="PTHR47504:SF5">
    <property type="entry name" value="RIGHT ORIGIN-BINDING PROTEIN"/>
    <property type="match status" value="1"/>
</dbReference>
<dbReference type="InterPro" id="IPR029442">
    <property type="entry name" value="GyrI-like"/>
</dbReference>
<dbReference type="Pfam" id="PF06445">
    <property type="entry name" value="GyrI-like"/>
    <property type="match status" value="1"/>
</dbReference>
<dbReference type="Gene3D" id="1.10.10.60">
    <property type="entry name" value="Homeodomain-like"/>
    <property type="match status" value="2"/>
</dbReference>
<proteinExistence type="predicted"/>
<comment type="caution">
    <text evidence="5">The sequence shown here is derived from an EMBL/GenBank/DDBJ whole genome shotgun (WGS) entry which is preliminary data.</text>
</comment>
<keyword evidence="6" id="KW-1185">Reference proteome</keyword>
<dbReference type="GO" id="GO:0043565">
    <property type="term" value="F:sequence-specific DNA binding"/>
    <property type="evidence" value="ECO:0007669"/>
    <property type="project" value="InterPro"/>
</dbReference>
<dbReference type="OrthoDB" id="5337216at2"/>
<keyword evidence="1" id="KW-0805">Transcription regulation</keyword>
<sequence>MNYKDLVIKAITYIEDHLTDERLSTKVMEAAGYSQYHFHRIFLSVTRNSVSEYIRKRRLTQAAYDLFYSNQRIIDIAILYRFESQESFARAFGKMFSISPGQFRKQRDMKDTLFRAMEKLPLDEVGLQHLSKSVSLVPAIVCLNKMHLVGMSIPGVNSDEVGKLWRSFRQRLFEIERKPDTEDIFYAVIELTGRQWEVTYIACVEVASEESVVPLGMVAKLLPVVTYAVFTHKGTLSRLNDTFQYIYEIWLPQSGSIRTNWPEFVRYDHRYLGPMNEDSVLDIYIPVGSPY</sequence>
<dbReference type="InterPro" id="IPR011256">
    <property type="entry name" value="Reg_factor_effector_dom_sf"/>
</dbReference>
<dbReference type="AlphaFoldDB" id="A0A1V4HH75"/>
<organism evidence="5 6">
    <name type="scientific">Paenibacillus ferrarius</name>
    <dbReference type="NCBI Taxonomy" id="1469647"/>
    <lineage>
        <taxon>Bacteria</taxon>
        <taxon>Bacillati</taxon>
        <taxon>Bacillota</taxon>
        <taxon>Bacilli</taxon>
        <taxon>Bacillales</taxon>
        <taxon>Paenibacillaceae</taxon>
        <taxon>Paenibacillus</taxon>
    </lineage>
</organism>
<dbReference type="InterPro" id="IPR010499">
    <property type="entry name" value="AraC_E-bd"/>
</dbReference>
<dbReference type="RefSeq" id="WP_079414535.1">
    <property type="nucleotide sequence ID" value="NZ_MBTG01000018.1"/>
</dbReference>
<dbReference type="InterPro" id="IPR009057">
    <property type="entry name" value="Homeodomain-like_sf"/>
</dbReference>
<dbReference type="PROSITE" id="PS00041">
    <property type="entry name" value="HTH_ARAC_FAMILY_1"/>
    <property type="match status" value="1"/>
</dbReference>
<gene>
    <name evidence="5" type="ORF">BC351_29515</name>
</gene>
<keyword evidence="3" id="KW-0804">Transcription</keyword>
<protein>
    <submittedName>
        <fullName evidence="5">AraC family transcriptional regulator</fullName>
    </submittedName>
</protein>
<dbReference type="InterPro" id="IPR050959">
    <property type="entry name" value="MarA-like"/>
</dbReference>
<feature type="domain" description="HTH araC/xylS-type" evidence="4">
    <location>
        <begin position="8"/>
        <end position="106"/>
    </location>
</feature>
<evidence type="ECO:0000256" key="2">
    <source>
        <dbReference type="ARBA" id="ARBA00023125"/>
    </source>
</evidence>
<dbReference type="EMBL" id="MBTG01000018">
    <property type="protein sequence ID" value="OPH56029.1"/>
    <property type="molecule type" value="Genomic_DNA"/>
</dbReference>
<dbReference type="Pfam" id="PF12833">
    <property type="entry name" value="HTH_18"/>
    <property type="match status" value="1"/>
</dbReference>
<dbReference type="Proteomes" id="UP000190626">
    <property type="component" value="Unassembled WGS sequence"/>
</dbReference>
<dbReference type="SUPFAM" id="SSF46689">
    <property type="entry name" value="Homeodomain-like"/>
    <property type="match status" value="2"/>
</dbReference>
<evidence type="ECO:0000259" key="4">
    <source>
        <dbReference type="PROSITE" id="PS01124"/>
    </source>
</evidence>
<dbReference type="SUPFAM" id="SSF55136">
    <property type="entry name" value="Probable bacterial effector-binding domain"/>
    <property type="match status" value="1"/>
</dbReference>